<feature type="signal peptide" evidence="1">
    <location>
        <begin position="1"/>
        <end position="24"/>
    </location>
</feature>
<protein>
    <recommendedName>
        <fullName evidence="4">Peptidase C-terminal archaeal/bacterial domain-containing protein</fullName>
    </recommendedName>
</protein>
<gene>
    <name evidence="2" type="ORF">G4Y79_07850</name>
</gene>
<dbReference type="AlphaFoldDB" id="A0A7S8EC62"/>
<dbReference type="InterPro" id="IPR045690">
    <property type="entry name" value="DUF6055"/>
</dbReference>
<dbReference type="Proteomes" id="UP000594468">
    <property type="component" value="Chromosome"/>
</dbReference>
<reference evidence="2 3" key="1">
    <citation type="submission" date="2020-02" db="EMBL/GenBank/DDBJ databases">
        <authorList>
            <person name="Zheng R.K."/>
            <person name="Sun C.M."/>
        </authorList>
    </citation>
    <scope>NUCLEOTIDE SEQUENCE [LARGE SCALE GENOMIC DNA]</scope>
    <source>
        <strain evidence="3">rifampicinis</strain>
    </source>
</reference>
<dbReference type="KEGG" id="pmet:G4Y79_07850"/>
<evidence type="ECO:0008006" key="4">
    <source>
        <dbReference type="Google" id="ProtNLM"/>
    </source>
</evidence>
<evidence type="ECO:0000313" key="2">
    <source>
        <dbReference type="EMBL" id="QPC84275.1"/>
    </source>
</evidence>
<sequence>MKRYLLSCLLLGILTFGISGPGVGAQDDLVQGVQRFEGTIDSEDGVYYDVFGLRAGQTIYAYAQGLDLDTYLAVGDYDFSEILNYDDDSGNETDAAVSYEITEDGDYAIWIAGFDESEIGDYILFIGVDAPEVLTGEAEPTGDTIAERYTGDLLPEDADETEEAEQTATDQDGLVQGVQHFEGSVESEEGVYYDLYGLKAGQTIYAYALGFDEFDTYLILGDINFDEQLTFDDDSGEATDAALSYELTEDGDYSIWIAGYDEEARGDYLLMLGVDAPEVLSGNAEPTGDEIAVLYTGEAISNNPDNIALDPDIPTEPLKGVEHFEGAVEDDDGVYYDMFGLRAGQTVYIYAVGYDDFDPYVAIGDIDFNEVLAFDDDGGEGTNAALSYEIPADGDYSIWIVGYEEGNFGDYLLMLGVDAPEVMTGEAEPTGDEIAELYSVAIEVTDCSVLQERPELSGAVETYETGPFLVHYTLEGSDKTTRKVVDELVAALDSTWNYYIVQENWPEPPRDCGEGGDDRFDVYVMEILESEELLGFAQPEGLVGDNPSSELVETYAAYSYLVIDNDFNGIENGISLMRTTVAHEFMHSLQFGFDINETFGSLYESSAVWMETQVFPDDQDATPYVSDYYSLPDLCMGYEQDEFRYYSEWLLIDSLVQDYGPQIIREMWEYLATEEGLPGFYSYLEQLGTTPQEVEERLAVRNLLRRYDLASEFDAELYIEGIILEPGTVQPAATGVQQLGADYVRISQPGRYALSANDPDLNLVVVGIYDDGTADVFELGDNGVVDTNAYRYAYLILINTRAHMDLSECADIDWELTVAETADEPVASTGEVWDATQFIVSEVLIASDEDRNIDPVSVKDQRRG</sequence>
<dbReference type="RefSeq" id="WP_195172338.1">
    <property type="nucleotide sequence ID" value="NZ_CP062983.1"/>
</dbReference>
<accession>A0A7S8EC62</accession>
<dbReference type="Gene3D" id="2.60.120.380">
    <property type="match status" value="3"/>
</dbReference>
<evidence type="ECO:0000313" key="3">
    <source>
        <dbReference type="Proteomes" id="UP000594468"/>
    </source>
</evidence>
<keyword evidence="3" id="KW-1185">Reference proteome</keyword>
<proteinExistence type="predicted"/>
<evidence type="ECO:0000256" key="1">
    <source>
        <dbReference type="SAM" id="SignalP"/>
    </source>
</evidence>
<dbReference type="EMBL" id="CP062983">
    <property type="protein sequence ID" value="QPC84275.1"/>
    <property type="molecule type" value="Genomic_DNA"/>
</dbReference>
<organism evidence="2 3">
    <name type="scientific">Phototrophicus methaneseepsis</name>
    <dbReference type="NCBI Taxonomy" id="2710758"/>
    <lineage>
        <taxon>Bacteria</taxon>
        <taxon>Bacillati</taxon>
        <taxon>Chloroflexota</taxon>
        <taxon>Candidatus Thermofontia</taxon>
        <taxon>Phototrophicales</taxon>
        <taxon>Phototrophicaceae</taxon>
        <taxon>Phototrophicus</taxon>
    </lineage>
</organism>
<keyword evidence="1" id="KW-0732">Signal</keyword>
<name>A0A7S8EC62_9CHLR</name>
<feature type="chain" id="PRO_5032317212" description="Peptidase C-terminal archaeal/bacterial domain-containing protein" evidence="1">
    <location>
        <begin position="25"/>
        <end position="864"/>
    </location>
</feature>
<dbReference type="Pfam" id="PF19527">
    <property type="entry name" value="DUF6055"/>
    <property type="match status" value="1"/>
</dbReference>